<evidence type="ECO:0000313" key="2">
    <source>
        <dbReference type="EMBL" id="OQV12785.1"/>
    </source>
</evidence>
<evidence type="ECO:0000256" key="1">
    <source>
        <dbReference type="SAM" id="MobiDB-lite"/>
    </source>
</evidence>
<name>A0A1W0WC38_HYPEX</name>
<accession>A0A1W0WC38</accession>
<proteinExistence type="predicted"/>
<evidence type="ECO:0000313" key="3">
    <source>
        <dbReference type="Proteomes" id="UP000192578"/>
    </source>
</evidence>
<feature type="region of interest" description="Disordered" evidence="1">
    <location>
        <begin position="1"/>
        <end position="68"/>
    </location>
</feature>
<gene>
    <name evidence="2" type="ORF">BV898_12912</name>
</gene>
<dbReference type="EMBL" id="MTYJ01000136">
    <property type="protein sequence ID" value="OQV12785.1"/>
    <property type="molecule type" value="Genomic_DNA"/>
</dbReference>
<feature type="compositionally biased region" description="Polar residues" evidence="1">
    <location>
        <begin position="24"/>
        <end position="39"/>
    </location>
</feature>
<protein>
    <submittedName>
        <fullName evidence="2">Uncharacterized protein</fullName>
    </submittedName>
</protein>
<feature type="region of interest" description="Disordered" evidence="1">
    <location>
        <begin position="224"/>
        <end position="245"/>
    </location>
</feature>
<comment type="caution">
    <text evidence="2">The sequence shown here is derived from an EMBL/GenBank/DDBJ whole genome shotgun (WGS) entry which is preliminary data.</text>
</comment>
<dbReference type="Proteomes" id="UP000192578">
    <property type="component" value="Unassembled WGS sequence"/>
</dbReference>
<keyword evidence="3" id="KW-1185">Reference proteome</keyword>
<organism evidence="2 3">
    <name type="scientific">Hypsibius exemplaris</name>
    <name type="common">Freshwater tardigrade</name>
    <dbReference type="NCBI Taxonomy" id="2072580"/>
    <lineage>
        <taxon>Eukaryota</taxon>
        <taxon>Metazoa</taxon>
        <taxon>Ecdysozoa</taxon>
        <taxon>Tardigrada</taxon>
        <taxon>Eutardigrada</taxon>
        <taxon>Parachela</taxon>
        <taxon>Hypsibioidea</taxon>
        <taxon>Hypsibiidae</taxon>
        <taxon>Hypsibius</taxon>
    </lineage>
</organism>
<sequence length="245" mass="26149">MLDKKSLSVYSKPFSPKPDKSKTNPDTSSTTLNSSQQAPSVKASARELTASPPIPAGTSSKLEADRVAQQQLPLQLPVKQADPRDFRKFTMTDAKARNLKLGQVNKILSPQRPADINAQIIEAARLKNAAHYVHIALQGRSRTPKAPSNRSPVLPAPATLKPVAKGVVTRPFVVPAVRYRSKSGACRVEKVEAKEGKKSTKPSVSKPAPVTVVKGGREAVISNANNRVMGDGNGGGSVKPLAPWK</sequence>
<dbReference type="AlphaFoldDB" id="A0A1W0WC38"/>
<reference evidence="3" key="1">
    <citation type="submission" date="2017-01" db="EMBL/GenBank/DDBJ databases">
        <title>Comparative genomics of anhydrobiosis in the tardigrade Hypsibius dujardini.</title>
        <authorList>
            <person name="Yoshida Y."/>
            <person name="Koutsovoulos G."/>
            <person name="Laetsch D."/>
            <person name="Stevens L."/>
            <person name="Kumar S."/>
            <person name="Horikawa D."/>
            <person name="Ishino K."/>
            <person name="Komine S."/>
            <person name="Tomita M."/>
            <person name="Blaxter M."/>
            <person name="Arakawa K."/>
        </authorList>
    </citation>
    <scope>NUCLEOTIDE SEQUENCE [LARGE SCALE GENOMIC DNA]</scope>
    <source>
        <strain evidence="3">Z151</strain>
    </source>
</reference>
<dbReference type="OrthoDB" id="10610330at2759"/>